<dbReference type="Proteomes" id="UP001295469">
    <property type="component" value="Chromosome A03"/>
</dbReference>
<dbReference type="GO" id="GO:0043565">
    <property type="term" value="F:sequence-specific DNA binding"/>
    <property type="evidence" value="ECO:0007669"/>
    <property type="project" value="InterPro"/>
</dbReference>
<dbReference type="InterPro" id="IPR036390">
    <property type="entry name" value="WH_DNA-bd_sf"/>
</dbReference>
<reference evidence="7" key="1">
    <citation type="submission" date="2021-01" db="EMBL/GenBank/DDBJ databases">
        <authorList>
            <consortium name="Genoscope - CEA"/>
            <person name="William W."/>
        </authorList>
    </citation>
    <scope>NUCLEOTIDE SEQUENCE</scope>
</reference>
<dbReference type="SMART" id="SM00415">
    <property type="entry name" value="HSF"/>
    <property type="match status" value="1"/>
</dbReference>
<protein>
    <submittedName>
        <fullName evidence="7">(rape) hypothetical protein</fullName>
    </submittedName>
</protein>
<organism evidence="7">
    <name type="scientific">Brassica napus</name>
    <name type="common">Rape</name>
    <dbReference type="NCBI Taxonomy" id="3708"/>
    <lineage>
        <taxon>Eukaryota</taxon>
        <taxon>Viridiplantae</taxon>
        <taxon>Streptophyta</taxon>
        <taxon>Embryophyta</taxon>
        <taxon>Tracheophyta</taxon>
        <taxon>Spermatophyta</taxon>
        <taxon>Magnoliopsida</taxon>
        <taxon>eudicotyledons</taxon>
        <taxon>Gunneridae</taxon>
        <taxon>Pentapetalae</taxon>
        <taxon>rosids</taxon>
        <taxon>malvids</taxon>
        <taxon>Brassicales</taxon>
        <taxon>Brassicaceae</taxon>
        <taxon>Brassiceae</taxon>
        <taxon>Brassica</taxon>
    </lineage>
</organism>
<dbReference type="GO" id="GO:0005634">
    <property type="term" value="C:nucleus"/>
    <property type="evidence" value="ECO:0007669"/>
    <property type="project" value="UniProtKB-SubCell"/>
</dbReference>
<dbReference type="SMR" id="A0A816WC64"/>
<evidence type="ECO:0000313" key="7">
    <source>
        <dbReference type="EMBL" id="CAF2131687.1"/>
    </source>
</evidence>
<evidence type="ECO:0000256" key="1">
    <source>
        <dbReference type="ARBA" id="ARBA00004123"/>
    </source>
</evidence>
<dbReference type="EMBL" id="HG994357">
    <property type="protein sequence ID" value="CAF2131687.1"/>
    <property type="molecule type" value="Genomic_DNA"/>
</dbReference>
<proteinExistence type="inferred from homology"/>
<feature type="domain" description="HSF-type DNA-binding" evidence="6">
    <location>
        <begin position="20"/>
        <end position="111"/>
    </location>
</feature>
<keyword evidence="3" id="KW-0238">DNA-binding</keyword>
<comment type="subcellular location">
    <subcellularLocation>
        <location evidence="1">Nucleus</location>
    </subcellularLocation>
</comment>
<dbReference type="AlphaFoldDB" id="A0A816WC64"/>
<gene>
    <name evidence="7" type="ORF">DARMORV10_A03P57620.1</name>
</gene>
<dbReference type="InterPro" id="IPR000232">
    <property type="entry name" value="HSF_DNA-bd"/>
</dbReference>
<dbReference type="GO" id="GO:0003700">
    <property type="term" value="F:DNA-binding transcription factor activity"/>
    <property type="evidence" value="ECO:0007669"/>
    <property type="project" value="InterPro"/>
</dbReference>
<dbReference type="Pfam" id="PF00447">
    <property type="entry name" value="HSF_DNA-bind"/>
    <property type="match status" value="1"/>
</dbReference>
<sequence>MAFTREEAFDRVQLRDLKHRVFDFVKKAYVIVNDPSTDSMILWGPNGNSLIVQRPLPLEYTEFFLFHSGALSMERFVTYGFTMTVSGSQVEYANDDFVRGQPERLEKICEPFVARLKQDNELRLKLNNGKISEKHKPAMIAYSKKFRERMDAFRPNPAMEKRRRCPANLKLWRGDVAPIHGLSKVVCHSLLLSRSLGNLLKYQ</sequence>
<evidence type="ECO:0000259" key="6">
    <source>
        <dbReference type="SMART" id="SM00415"/>
    </source>
</evidence>
<keyword evidence="4" id="KW-0539">Nucleus</keyword>
<comment type="similarity">
    <text evidence="5">Belongs to the HSF family.</text>
</comment>
<dbReference type="SUPFAM" id="SSF46785">
    <property type="entry name" value="Winged helix' DNA-binding domain"/>
    <property type="match status" value="1"/>
</dbReference>
<dbReference type="Gene3D" id="1.10.10.10">
    <property type="entry name" value="Winged helix-like DNA-binding domain superfamily/Winged helix DNA-binding domain"/>
    <property type="match status" value="1"/>
</dbReference>
<dbReference type="PANTHER" id="PTHR10015">
    <property type="entry name" value="HEAT SHOCK TRANSCRIPTION FACTOR"/>
    <property type="match status" value="1"/>
</dbReference>
<keyword evidence="2" id="KW-0346">Stress response</keyword>
<evidence type="ECO:0000256" key="3">
    <source>
        <dbReference type="ARBA" id="ARBA00023125"/>
    </source>
</evidence>
<evidence type="ECO:0000256" key="4">
    <source>
        <dbReference type="ARBA" id="ARBA00023242"/>
    </source>
</evidence>
<evidence type="ECO:0000256" key="5">
    <source>
        <dbReference type="RuleBase" id="RU004020"/>
    </source>
</evidence>
<accession>A0A816WC64</accession>
<dbReference type="InterPro" id="IPR036388">
    <property type="entry name" value="WH-like_DNA-bd_sf"/>
</dbReference>
<dbReference type="PANTHER" id="PTHR10015:SF468">
    <property type="entry name" value="HSF-TYPE DNA-BINDING DOMAIN-CONTAINING PROTEIN"/>
    <property type="match status" value="1"/>
</dbReference>
<name>A0A816WC64_BRANA</name>
<evidence type="ECO:0000256" key="2">
    <source>
        <dbReference type="ARBA" id="ARBA00023016"/>
    </source>
</evidence>